<dbReference type="AlphaFoldDB" id="A0AAP3E571"/>
<accession>A0AAP3E571</accession>
<dbReference type="EMBL" id="JAOPJZ010000002">
    <property type="protein sequence ID" value="MCU4751061.1"/>
    <property type="molecule type" value="Genomic_DNA"/>
</dbReference>
<proteinExistence type="predicted"/>
<sequence>MTDSSRGFLFTQPPAPEDTRTVRNLPPAIAGTLEQALEESTESDPQSVDSAPSPTHSSSRTPAPADD</sequence>
<keyword evidence="3" id="KW-1185">Reference proteome</keyword>
<reference evidence="2 3" key="1">
    <citation type="submission" date="2022-09" db="EMBL/GenBank/DDBJ databases">
        <title>Enrichment on poylsaccharides allowed isolation of novel metabolic and taxonomic groups of Haloarchaea.</title>
        <authorList>
            <person name="Sorokin D.Y."/>
            <person name="Elcheninov A.G."/>
            <person name="Khizhniak T.V."/>
            <person name="Kolganova T.V."/>
            <person name="Kublanov I.V."/>
        </authorList>
    </citation>
    <scope>NUCLEOTIDE SEQUENCE [LARGE SCALE GENOMIC DNA]</scope>
    <source>
        <strain evidence="2 3">AArc-curdl1</strain>
    </source>
</reference>
<protein>
    <submittedName>
        <fullName evidence="2">Uncharacterized protein</fullName>
    </submittedName>
</protein>
<gene>
    <name evidence="2" type="ORF">OB919_03540</name>
</gene>
<evidence type="ECO:0000256" key="1">
    <source>
        <dbReference type="SAM" id="MobiDB-lite"/>
    </source>
</evidence>
<feature type="compositionally biased region" description="Polar residues" evidence="1">
    <location>
        <begin position="43"/>
        <end position="61"/>
    </location>
</feature>
<evidence type="ECO:0000313" key="2">
    <source>
        <dbReference type="EMBL" id="MCU4751061.1"/>
    </source>
</evidence>
<dbReference type="Proteomes" id="UP001321047">
    <property type="component" value="Unassembled WGS sequence"/>
</dbReference>
<name>A0AAP3E571_9EURY</name>
<dbReference type="RefSeq" id="WP_342806464.1">
    <property type="nucleotide sequence ID" value="NZ_JAOPJZ010000002.1"/>
</dbReference>
<organism evidence="2 3">
    <name type="scientific">Natronosalvus hydrolyticus</name>
    <dbReference type="NCBI Taxonomy" id="2979988"/>
    <lineage>
        <taxon>Archaea</taxon>
        <taxon>Methanobacteriati</taxon>
        <taxon>Methanobacteriota</taxon>
        <taxon>Stenosarchaea group</taxon>
        <taxon>Halobacteria</taxon>
        <taxon>Halobacteriales</taxon>
        <taxon>Natrialbaceae</taxon>
        <taxon>Natronosalvus</taxon>
    </lineage>
</organism>
<evidence type="ECO:0000313" key="3">
    <source>
        <dbReference type="Proteomes" id="UP001321047"/>
    </source>
</evidence>
<feature type="region of interest" description="Disordered" evidence="1">
    <location>
        <begin position="1"/>
        <end position="67"/>
    </location>
</feature>
<comment type="caution">
    <text evidence="2">The sequence shown here is derived from an EMBL/GenBank/DDBJ whole genome shotgun (WGS) entry which is preliminary data.</text>
</comment>